<dbReference type="InterPro" id="IPR046947">
    <property type="entry name" value="LytR-like"/>
</dbReference>
<dbReference type="STRING" id="1642818.AWE51_04420"/>
<dbReference type="Pfam" id="PF04397">
    <property type="entry name" value="LytTR"/>
    <property type="match status" value="1"/>
</dbReference>
<reference evidence="4 5" key="1">
    <citation type="submission" date="2016-01" db="EMBL/GenBank/DDBJ databases">
        <title>The draft genome sequence of Aquimarina sp. RZW4-3-2.</title>
        <authorList>
            <person name="Wang Y."/>
        </authorList>
    </citation>
    <scope>NUCLEOTIDE SEQUENCE [LARGE SCALE GENOMIC DNA]</scope>
    <source>
        <strain evidence="4 5">RZW4-3-2</strain>
    </source>
</reference>
<dbReference type="PANTHER" id="PTHR37299">
    <property type="entry name" value="TRANSCRIPTIONAL REGULATOR-RELATED"/>
    <property type="match status" value="1"/>
</dbReference>
<dbReference type="InterPro" id="IPR011006">
    <property type="entry name" value="CheY-like_superfamily"/>
</dbReference>
<name>A0A163CRW5_9FLAO</name>
<feature type="domain" description="HTH LytTR-type" evidence="3">
    <location>
        <begin position="147"/>
        <end position="249"/>
    </location>
</feature>
<gene>
    <name evidence="4" type="ORF">AWE51_04420</name>
</gene>
<dbReference type="InterPro" id="IPR001789">
    <property type="entry name" value="Sig_transdc_resp-reg_receiver"/>
</dbReference>
<dbReference type="Proteomes" id="UP000076715">
    <property type="component" value="Unassembled WGS sequence"/>
</dbReference>
<dbReference type="InterPro" id="IPR007492">
    <property type="entry name" value="LytTR_DNA-bd_dom"/>
</dbReference>
<evidence type="ECO:0000259" key="2">
    <source>
        <dbReference type="PROSITE" id="PS50110"/>
    </source>
</evidence>
<dbReference type="RefSeq" id="WP_066310893.1">
    <property type="nucleotide sequence ID" value="NZ_LQRT01000002.1"/>
</dbReference>
<organism evidence="4 5">
    <name type="scientific">Aquimarina aggregata</name>
    <dbReference type="NCBI Taxonomy" id="1642818"/>
    <lineage>
        <taxon>Bacteria</taxon>
        <taxon>Pseudomonadati</taxon>
        <taxon>Bacteroidota</taxon>
        <taxon>Flavobacteriia</taxon>
        <taxon>Flavobacteriales</taxon>
        <taxon>Flavobacteriaceae</taxon>
        <taxon>Aquimarina</taxon>
    </lineage>
</organism>
<comment type="caution">
    <text evidence="4">The sequence shown here is derived from an EMBL/GenBank/DDBJ whole genome shotgun (WGS) entry which is preliminary data.</text>
</comment>
<keyword evidence="1" id="KW-0597">Phosphoprotein</keyword>
<dbReference type="SMART" id="SM00448">
    <property type="entry name" value="REC"/>
    <property type="match status" value="1"/>
</dbReference>
<protein>
    <submittedName>
        <fullName evidence="4">LytTR family transcriptional regulator</fullName>
    </submittedName>
</protein>
<dbReference type="Gene3D" id="2.40.50.1020">
    <property type="entry name" value="LytTr DNA-binding domain"/>
    <property type="match status" value="1"/>
</dbReference>
<sequence length="249" mass="28431">MDNINVLIVEDNPNESEPLVALLKTHGYTIAGVATNLKDALNIFYNSNTIDIVILDVFLNQVPDGIAFAETINAVPNASKPFVFLTSATDRTIFERAKLTQPFSYLLKPFNELELLYAIEMALERFYAQKNVFLSEDQDTVISDAYLYIKKGKGLKKVFLEDIIYIEVEEKYCNIITKKEKFVILISLTKILNLLDANMFSRTHRNFVVNMQKIEEIIPADNLIILSDNHQVTLSETYKGIIKKVRTLK</sequence>
<proteinExistence type="predicted"/>
<dbReference type="OrthoDB" id="2962330at2"/>
<dbReference type="GO" id="GO:0000156">
    <property type="term" value="F:phosphorelay response regulator activity"/>
    <property type="evidence" value="ECO:0007669"/>
    <property type="project" value="InterPro"/>
</dbReference>
<feature type="modified residue" description="4-aspartylphosphate" evidence="1">
    <location>
        <position position="56"/>
    </location>
</feature>
<dbReference type="Gene3D" id="3.40.50.2300">
    <property type="match status" value="1"/>
</dbReference>
<evidence type="ECO:0000256" key="1">
    <source>
        <dbReference type="PROSITE-ProRule" id="PRU00169"/>
    </source>
</evidence>
<dbReference type="Pfam" id="PF00072">
    <property type="entry name" value="Response_reg"/>
    <property type="match status" value="1"/>
</dbReference>
<dbReference type="AlphaFoldDB" id="A0A163CRW5"/>
<accession>A0A163CRW5</accession>
<feature type="domain" description="Response regulatory" evidence="2">
    <location>
        <begin position="5"/>
        <end position="123"/>
    </location>
</feature>
<dbReference type="SUPFAM" id="SSF52172">
    <property type="entry name" value="CheY-like"/>
    <property type="match status" value="1"/>
</dbReference>
<dbReference type="EMBL" id="LQRT01000002">
    <property type="protein sequence ID" value="KZS42701.1"/>
    <property type="molecule type" value="Genomic_DNA"/>
</dbReference>
<dbReference type="GO" id="GO:0003677">
    <property type="term" value="F:DNA binding"/>
    <property type="evidence" value="ECO:0007669"/>
    <property type="project" value="InterPro"/>
</dbReference>
<dbReference type="PANTHER" id="PTHR37299:SF1">
    <property type="entry name" value="STAGE 0 SPORULATION PROTEIN A HOMOLOG"/>
    <property type="match status" value="1"/>
</dbReference>
<dbReference type="PROSITE" id="PS50110">
    <property type="entry name" value="RESPONSE_REGULATORY"/>
    <property type="match status" value="1"/>
</dbReference>
<evidence type="ECO:0000313" key="4">
    <source>
        <dbReference type="EMBL" id="KZS42701.1"/>
    </source>
</evidence>
<dbReference type="PROSITE" id="PS50930">
    <property type="entry name" value="HTH_LYTTR"/>
    <property type="match status" value="1"/>
</dbReference>
<evidence type="ECO:0000313" key="5">
    <source>
        <dbReference type="Proteomes" id="UP000076715"/>
    </source>
</evidence>
<dbReference type="SMART" id="SM00850">
    <property type="entry name" value="LytTR"/>
    <property type="match status" value="1"/>
</dbReference>
<evidence type="ECO:0000259" key="3">
    <source>
        <dbReference type="PROSITE" id="PS50930"/>
    </source>
</evidence>
<keyword evidence="5" id="KW-1185">Reference proteome</keyword>